<dbReference type="Pfam" id="PF00250">
    <property type="entry name" value="Forkhead"/>
    <property type="match status" value="1"/>
</dbReference>
<dbReference type="Gene3D" id="1.10.10.10">
    <property type="entry name" value="Winged helix-like DNA-binding domain superfamily/Winged helix DNA-binding domain"/>
    <property type="match status" value="1"/>
</dbReference>
<evidence type="ECO:0000313" key="10">
    <source>
        <dbReference type="EMBL" id="MBN3317853.1"/>
    </source>
</evidence>
<comment type="caution">
    <text evidence="10">The sequence shown here is derived from an EMBL/GenBank/DDBJ whole genome shotgun (WGS) entry which is preliminary data.</text>
</comment>
<feature type="region of interest" description="Disordered" evidence="8">
    <location>
        <begin position="25"/>
        <end position="47"/>
    </location>
</feature>
<dbReference type="InterPro" id="IPR036388">
    <property type="entry name" value="WH-like_DNA-bd_sf"/>
</dbReference>
<name>A0A8J7TC41_ATRSP</name>
<dbReference type="Proteomes" id="UP000736164">
    <property type="component" value="Unassembled WGS sequence"/>
</dbReference>
<feature type="DNA-binding region" description="Fork-head" evidence="7">
    <location>
        <begin position="46"/>
        <end position="141"/>
    </location>
</feature>
<evidence type="ECO:0000256" key="8">
    <source>
        <dbReference type="SAM" id="MobiDB-lite"/>
    </source>
</evidence>
<dbReference type="PRINTS" id="PR00053">
    <property type="entry name" value="FORKHEAD"/>
</dbReference>
<evidence type="ECO:0000256" key="3">
    <source>
        <dbReference type="ARBA" id="ARBA00023125"/>
    </source>
</evidence>
<sequence>MSTNLDSSLTSIDWLPQLGVAGLRSGQEHKAGTGSSGELLRPKKGKPPHSYATLIAMAIRSSPGKRMTLSEIYAWISETFPYYHRAGRGWKNSIRHNLSLNKCFRKIPRPPDDPGKGSYWTMDGPTADDPPPTSRGTKRSHPKEEEQVSVPLFILLQFSISSYCYTNRLRCATSLQVSSQNLINWILLSFAATGPSAAEHHSSSSPSPPQPSGHPSSPRTPQPSGHPSSPSTPQPSGHPIFPRPPQPSGHPSSPSPPQPSGRPSPPQPSGLLVPPNSFPEPPLRFSFADLNLPDLYSSFQSLYRTMKERATSLLSQGHCAVVFSQSVSLCCSVQSVIISNINASLLLFFSVWSADAASLPVSFAVKRVQFPVRECICVPADIAPDWFSTPDSLKESFQIANSLDWANIDLSQHPGTGQNRALQTRQTTTI</sequence>
<evidence type="ECO:0000256" key="5">
    <source>
        <dbReference type="ARBA" id="ARBA00023242"/>
    </source>
</evidence>
<dbReference type="GO" id="GO:0000978">
    <property type="term" value="F:RNA polymerase II cis-regulatory region sequence-specific DNA binding"/>
    <property type="evidence" value="ECO:0007669"/>
    <property type="project" value="TreeGrafter"/>
</dbReference>
<organism evidence="10 11">
    <name type="scientific">Atractosteus spatula</name>
    <name type="common">Alligator gar</name>
    <name type="synonym">Lepisosteus spatula</name>
    <dbReference type="NCBI Taxonomy" id="7917"/>
    <lineage>
        <taxon>Eukaryota</taxon>
        <taxon>Metazoa</taxon>
        <taxon>Chordata</taxon>
        <taxon>Craniata</taxon>
        <taxon>Vertebrata</taxon>
        <taxon>Euteleostomi</taxon>
        <taxon>Actinopterygii</taxon>
        <taxon>Neopterygii</taxon>
        <taxon>Holostei</taxon>
        <taxon>Semionotiformes</taxon>
        <taxon>Lepisosteidae</taxon>
        <taxon>Atractosteus</taxon>
    </lineage>
</organism>
<feature type="domain" description="Fork-head" evidence="9">
    <location>
        <begin position="46"/>
        <end position="141"/>
    </location>
</feature>
<proteinExistence type="predicted"/>
<dbReference type="PROSITE" id="PS50039">
    <property type="entry name" value="FORK_HEAD_3"/>
    <property type="match status" value="1"/>
</dbReference>
<evidence type="ECO:0000259" key="9">
    <source>
        <dbReference type="PROSITE" id="PS50039"/>
    </source>
</evidence>
<reference evidence="10" key="1">
    <citation type="journal article" date="2021" name="Cell">
        <title>Tracing the genetic footprints of vertebrate landing in non-teleost ray-finned fishes.</title>
        <authorList>
            <person name="Bi X."/>
            <person name="Wang K."/>
            <person name="Yang L."/>
            <person name="Pan H."/>
            <person name="Jiang H."/>
            <person name="Wei Q."/>
            <person name="Fang M."/>
            <person name="Yu H."/>
            <person name="Zhu C."/>
            <person name="Cai Y."/>
            <person name="He Y."/>
            <person name="Gan X."/>
            <person name="Zeng H."/>
            <person name="Yu D."/>
            <person name="Zhu Y."/>
            <person name="Jiang H."/>
            <person name="Qiu Q."/>
            <person name="Yang H."/>
            <person name="Zhang Y.E."/>
            <person name="Wang W."/>
            <person name="Zhu M."/>
            <person name="He S."/>
            <person name="Zhang G."/>
        </authorList>
    </citation>
    <scope>NUCLEOTIDE SEQUENCE</scope>
    <source>
        <strain evidence="10">Allg_001</strain>
    </source>
</reference>
<feature type="region of interest" description="Disordered" evidence="8">
    <location>
        <begin position="105"/>
        <end position="146"/>
    </location>
</feature>
<dbReference type="InterPro" id="IPR018122">
    <property type="entry name" value="TF_fork_head_CS_1"/>
</dbReference>
<evidence type="ECO:0000256" key="4">
    <source>
        <dbReference type="ARBA" id="ARBA00023163"/>
    </source>
</evidence>
<dbReference type="InterPro" id="IPR030456">
    <property type="entry name" value="TF_fork_head_CS_2"/>
</dbReference>
<evidence type="ECO:0000256" key="7">
    <source>
        <dbReference type="PROSITE-ProRule" id="PRU00089"/>
    </source>
</evidence>
<dbReference type="CDD" id="cd20024">
    <property type="entry name" value="FH_FOXJ2-like"/>
    <property type="match status" value="1"/>
</dbReference>
<feature type="compositionally biased region" description="Polar residues" evidence="8">
    <location>
        <begin position="222"/>
        <end position="235"/>
    </location>
</feature>
<protein>
    <recommendedName>
        <fullName evidence="6">Forkhead box protein G1</fullName>
    </recommendedName>
</protein>
<dbReference type="PROSITE" id="PS00657">
    <property type="entry name" value="FORK_HEAD_1"/>
    <property type="match status" value="1"/>
</dbReference>
<evidence type="ECO:0000256" key="6">
    <source>
        <dbReference type="ARBA" id="ARBA00034868"/>
    </source>
</evidence>
<dbReference type="FunFam" id="1.10.10.10:FF:000135">
    <property type="entry name" value="forkhead box protein G1"/>
    <property type="match status" value="1"/>
</dbReference>
<feature type="compositionally biased region" description="Pro residues" evidence="8">
    <location>
        <begin position="241"/>
        <end position="268"/>
    </location>
</feature>
<dbReference type="InterPro" id="IPR001766">
    <property type="entry name" value="Fork_head_dom"/>
</dbReference>
<evidence type="ECO:0000256" key="2">
    <source>
        <dbReference type="ARBA" id="ARBA00023015"/>
    </source>
</evidence>
<keyword evidence="4" id="KW-0804">Transcription</keyword>
<feature type="non-terminal residue" evidence="10">
    <location>
        <position position="430"/>
    </location>
</feature>
<evidence type="ECO:0000313" key="11">
    <source>
        <dbReference type="Proteomes" id="UP000736164"/>
    </source>
</evidence>
<dbReference type="InterPro" id="IPR045912">
    <property type="entry name" value="FOXJ2/3-like"/>
</dbReference>
<keyword evidence="5 7" id="KW-0539">Nucleus</keyword>
<gene>
    <name evidence="10" type="primary">Foxj2</name>
    <name evidence="10" type="ORF">GTO95_0005936</name>
</gene>
<dbReference type="GO" id="GO:0000981">
    <property type="term" value="F:DNA-binding transcription factor activity, RNA polymerase II-specific"/>
    <property type="evidence" value="ECO:0007669"/>
    <property type="project" value="TreeGrafter"/>
</dbReference>
<keyword evidence="2" id="KW-0805">Transcription regulation</keyword>
<dbReference type="SUPFAM" id="SSF46785">
    <property type="entry name" value="Winged helix' DNA-binding domain"/>
    <property type="match status" value="1"/>
</dbReference>
<keyword evidence="3 7" id="KW-0238">DNA-binding</keyword>
<feature type="non-terminal residue" evidence="10">
    <location>
        <position position="1"/>
    </location>
</feature>
<dbReference type="EMBL" id="JAAWVO010036870">
    <property type="protein sequence ID" value="MBN3317853.1"/>
    <property type="molecule type" value="Genomic_DNA"/>
</dbReference>
<dbReference type="SMART" id="SM00339">
    <property type="entry name" value="FH"/>
    <property type="match status" value="1"/>
</dbReference>
<accession>A0A8J7TC41</accession>
<dbReference type="PROSITE" id="PS00658">
    <property type="entry name" value="FORK_HEAD_2"/>
    <property type="match status" value="1"/>
</dbReference>
<comment type="subcellular location">
    <subcellularLocation>
        <location evidence="1 7">Nucleus</location>
    </subcellularLocation>
</comment>
<evidence type="ECO:0000256" key="1">
    <source>
        <dbReference type="ARBA" id="ARBA00004123"/>
    </source>
</evidence>
<dbReference type="InterPro" id="IPR036390">
    <property type="entry name" value="WH_DNA-bd_sf"/>
</dbReference>
<dbReference type="AlphaFoldDB" id="A0A8J7TC41"/>
<dbReference type="PANTHER" id="PTHR46078:SF4">
    <property type="entry name" value="FORKHEAD BOX J2"/>
    <property type="match status" value="1"/>
</dbReference>
<dbReference type="GO" id="GO:0005634">
    <property type="term" value="C:nucleus"/>
    <property type="evidence" value="ECO:0007669"/>
    <property type="project" value="UniProtKB-SubCell"/>
</dbReference>
<keyword evidence="11" id="KW-1185">Reference proteome</keyword>
<feature type="region of interest" description="Disordered" evidence="8">
    <location>
        <begin position="196"/>
        <end position="275"/>
    </location>
</feature>
<dbReference type="PANTHER" id="PTHR46078">
    <property type="entry name" value="FORKHEAD BOX PROTEIN J2 FAMILY MEMBER"/>
    <property type="match status" value="1"/>
</dbReference>